<evidence type="ECO:0000313" key="2">
    <source>
        <dbReference type="Proteomes" id="UP001652504"/>
    </source>
</evidence>
<organism evidence="1 2">
    <name type="scientific">Fluctibacter corallii</name>
    <dbReference type="NCBI Taxonomy" id="2984329"/>
    <lineage>
        <taxon>Bacteria</taxon>
        <taxon>Pseudomonadati</taxon>
        <taxon>Pseudomonadota</taxon>
        <taxon>Gammaproteobacteria</taxon>
        <taxon>Alteromonadales</taxon>
        <taxon>Alteromonadaceae</taxon>
        <taxon>Fluctibacter</taxon>
    </lineage>
</organism>
<accession>A0ABT3A7R0</accession>
<comment type="caution">
    <text evidence="1">The sequence shown here is derived from an EMBL/GenBank/DDBJ whole genome shotgun (WGS) entry which is preliminary data.</text>
</comment>
<dbReference type="Proteomes" id="UP001652504">
    <property type="component" value="Unassembled WGS sequence"/>
</dbReference>
<gene>
    <name evidence="1" type="ORF">OE749_08390</name>
</gene>
<sequence>MKENLLNQSVLLTQALLGVISPNFRMVSIRLEKEMWIVTIVLEEEDAQDLEEIEDLEVEYEVLQRIY</sequence>
<reference evidence="1 2" key="1">
    <citation type="submission" date="2022-10" db="EMBL/GenBank/DDBJ databases">
        <title>Aestuariibacter sp. AA17 isolated from Montipora capitata coral fragment.</title>
        <authorList>
            <person name="Emsley S.A."/>
            <person name="Pfannmuller K.M."/>
            <person name="Loughran R.M."/>
            <person name="Shlafstein M."/>
            <person name="Papke E."/>
            <person name="Saw J.H."/>
            <person name="Ushijima B."/>
            <person name="Videau P."/>
        </authorList>
    </citation>
    <scope>NUCLEOTIDE SEQUENCE [LARGE SCALE GENOMIC DNA]</scope>
    <source>
        <strain evidence="1 2">AA17</strain>
    </source>
</reference>
<dbReference type="InterPro" id="IPR058702">
    <property type="entry name" value="MafI2-like"/>
</dbReference>
<keyword evidence="2" id="KW-1185">Reference proteome</keyword>
<name>A0ABT3A7R0_9ALTE</name>
<protein>
    <submittedName>
        <fullName evidence="1">Uncharacterized protein</fullName>
    </submittedName>
</protein>
<dbReference type="RefSeq" id="WP_263711988.1">
    <property type="nucleotide sequence ID" value="NZ_JAOWKX010000003.1"/>
</dbReference>
<proteinExistence type="predicted"/>
<dbReference type="EMBL" id="JAOWKX010000003">
    <property type="protein sequence ID" value="MCV2884712.1"/>
    <property type="molecule type" value="Genomic_DNA"/>
</dbReference>
<evidence type="ECO:0000313" key="1">
    <source>
        <dbReference type="EMBL" id="MCV2884712.1"/>
    </source>
</evidence>
<dbReference type="Pfam" id="PF26541">
    <property type="entry name" value="MafI2"/>
    <property type="match status" value="1"/>
</dbReference>